<reference evidence="6" key="1">
    <citation type="submission" date="2021-06" db="EMBL/GenBank/DDBJ databases">
        <authorList>
            <person name="Kallberg Y."/>
            <person name="Tangrot J."/>
            <person name="Rosling A."/>
        </authorList>
    </citation>
    <scope>NUCLEOTIDE SEQUENCE</scope>
    <source>
        <strain evidence="6">IA702</strain>
    </source>
</reference>
<dbReference type="Proteomes" id="UP000789572">
    <property type="component" value="Unassembled WGS sequence"/>
</dbReference>
<evidence type="ECO:0000256" key="5">
    <source>
        <dbReference type="SAM" id="Phobius"/>
    </source>
</evidence>
<dbReference type="GO" id="GO:0005385">
    <property type="term" value="F:zinc ion transmembrane transporter activity"/>
    <property type="evidence" value="ECO:0007669"/>
    <property type="project" value="TreeGrafter"/>
</dbReference>
<feature type="transmembrane region" description="Helical" evidence="5">
    <location>
        <begin position="121"/>
        <end position="142"/>
    </location>
</feature>
<dbReference type="InterPro" id="IPR003689">
    <property type="entry name" value="ZIP"/>
</dbReference>
<feature type="transmembrane region" description="Helical" evidence="5">
    <location>
        <begin position="154"/>
        <end position="178"/>
    </location>
</feature>
<sequence length="248" mass="26633">MSLIEESSYTWCDDYVRESYDQSVHVLSVFLVLTASTLGTLTPILQGQKKGGNLSLLINCGKYFGTGVILATAFIHMLPGAVQMLTSPCLPKAFHSQYTAFAGLFAMLAGITLGVTGDVKFAGLLCALLLHQFFEGFALGARISELGISRLKKLYMSLAFILTTPSGIIIGIMLASSYNPNSRAALVVQGTLDSVSAGILIYAAYANLLAAEVTNNTSFRKLPGRTKVYYFLSIYVGVVIMASLGRWA</sequence>
<evidence type="ECO:0000256" key="4">
    <source>
        <dbReference type="ARBA" id="ARBA00023136"/>
    </source>
</evidence>
<organism evidence="6 7">
    <name type="scientific">Paraglomus occultum</name>
    <dbReference type="NCBI Taxonomy" id="144539"/>
    <lineage>
        <taxon>Eukaryota</taxon>
        <taxon>Fungi</taxon>
        <taxon>Fungi incertae sedis</taxon>
        <taxon>Mucoromycota</taxon>
        <taxon>Glomeromycotina</taxon>
        <taxon>Glomeromycetes</taxon>
        <taxon>Paraglomerales</taxon>
        <taxon>Paraglomeraceae</taxon>
        <taxon>Paraglomus</taxon>
    </lineage>
</organism>
<evidence type="ECO:0000256" key="1">
    <source>
        <dbReference type="ARBA" id="ARBA00004141"/>
    </source>
</evidence>
<dbReference type="EMBL" id="CAJVPJ010000489">
    <property type="protein sequence ID" value="CAG8530170.1"/>
    <property type="molecule type" value="Genomic_DNA"/>
</dbReference>
<feature type="transmembrane region" description="Helical" evidence="5">
    <location>
        <begin position="184"/>
        <end position="208"/>
    </location>
</feature>
<proteinExistence type="predicted"/>
<comment type="caution">
    <text evidence="6">The sequence shown here is derived from an EMBL/GenBank/DDBJ whole genome shotgun (WGS) entry which is preliminary data.</text>
</comment>
<keyword evidence="7" id="KW-1185">Reference proteome</keyword>
<protein>
    <submittedName>
        <fullName evidence="6">1921_t:CDS:1</fullName>
    </submittedName>
</protein>
<gene>
    <name evidence="6" type="ORF">POCULU_LOCUS4019</name>
</gene>
<comment type="subcellular location">
    <subcellularLocation>
        <location evidence="1">Membrane</location>
        <topology evidence="1">Multi-pass membrane protein</topology>
    </subcellularLocation>
</comment>
<dbReference type="Pfam" id="PF02535">
    <property type="entry name" value="Zip"/>
    <property type="match status" value="1"/>
</dbReference>
<name>A0A9N9FFV2_9GLOM</name>
<accession>A0A9N9FFV2</accession>
<feature type="transmembrane region" description="Helical" evidence="5">
    <location>
        <begin position="98"/>
        <end position="115"/>
    </location>
</feature>
<feature type="transmembrane region" description="Helical" evidence="5">
    <location>
        <begin position="64"/>
        <end position="86"/>
    </location>
</feature>
<dbReference type="OrthoDB" id="448280at2759"/>
<dbReference type="AlphaFoldDB" id="A0A9N9FFV2"/>
<evidence type="ECO:0000256" key="3">
    <source>
        <dbReference type="ARBA" id="ARBA00022989"/>
    </source>
</evidence>
<feature type="transmembrane region" description="Helical" evidence="5">
    <location>
        <begin position="228"/>
        <end position="247"/>
    </location>
</feature>
<dbReference type="PANTHER" id="PTHR11040:SF44">
    <property type="entry name" value="PROTEIN ZNTC-RELATED"/>
    <property type="match status" value="1"/>
</dbReference>
<keyword evidence="2 5" id="KW-0812">Transmembrane</keyword>
<keyword evidence="3 5" id="KW-1133">Transmembrane helix</keyword>
<dbReference type="PANTHER" id="PTHR11040">
    <property type="entry name" value="ZINC/IRON TRANSPORTER"/>
    <property type="match status" value="1"/>
</dbReference>
<evidence type="ECO:0000256" key="2">
    <source>
        <dbReference type="ARBA" id="ARBA00022692"/>
    </source>
</evidence>
<feature type="transmembrane region" description="Helical" evidence="5">
    <location>
        <begin position="24"/>
        <end position="44"/>
    </location>
</feature>
<dbReference type="GO" id="GO:0005886">
    <property type="term" value="C:plasma membrane"/>
    <property type="evidence" value="ECO:0007669"/>
    <property type="project" value="TreeGrafter"/>
</dbReference>
<evidence type="ECO:0000313" key="6">
    <source>
        <dbReference type="EMBL" id="CAG8530170.1"/>
    </source>
</evidence>
<keyword evidence="4 5" id="KW-0472">Membrane</keyword>
<evidence type="ECO:0000313" key="7">
    <source>
        <dbReference type="Proteomes" id="UP000789572"/>
    </source>
</evidence>